<evidence type="ECO:0008006" key="7">
    <source>
        <dbReference type="Google" id="ProtNLM"/>
    </source>
</evidence>
<dbReference type="PANTHER" id="PTHR32227">
    <property type="entry name" value="GLUCAN ENDO-1,3-BETA-GLUCOSIDASE BG1-RELATED-RELATED"/>
    <property type="match status" value="1"/>
</dbReference>
<proteinExistence type="inferred from homology"/>
<dbReference type="EMBL" id="DUZY01000003">
    <property type="protein sequence ID" value="DAD31622.1"/>
    <property type="molecule type" value="Genomic_DNA"/>
</dbReference>
<dbReference type="Pfam" id="PF00332">
    <property type="entry name" value="Glyco_hydro_17"/>
    <property type="match status" value="1"/>
</dbReference>
<evidence type="ECO:0000313" key="5">
    <source>
        <dbReference type="EMBL" id="DAD31622.1"/>
    </source>
</evidence>
<comment type="caution">
    <text evidence="5">The sequence shown here is derived from an EMBL/GenBank/DDBJ whole genome shotgun (WGS) entry which is preliminary data.</text>
</comment>
<name>A0A822YGR0_NELNU</name>
<evidence type="ECO:0000256" key="4">
    <source>
        <dbReference type="RuleBase" id="RU004335"/>
    </source>
</evidence>
<dbReference type="InterPro" id="IPR017853">
    <property type="entry name" value="GH"/>
</dbReference>
<dbReference type="SUPFAM" id="SSF51445">
    <property type="entry name" value="(Trans)glycosidases"/>
    <property type="match status" value="1"/>
</dbReference>
<sequence>MQSLYGALVASNLHTQIKISTPHSASIILDPLPPSQAFFNQSLVPIVLPLLQFLSKTASPLMMDLYPYYVFMQKKGVVPLDNCLFKPLTPSKEMVDPNTLLHYTNVLDAIIDATYFSMKNHASYAFDSYYRRKAKLLGPVTSRVPP</sequence>
<keyword evidence="3" id="KW-0326">Glycosidase</keyword>
<dbReference type="Proteomes" id="UP000607653">
    <property type="component" value="Unassembled WGS sequence"/>
</dbReference>
<evidence type="ECO:0000313" key="6">
    <source>
        <dbReference type="Proteomes" id="UP000607653"/>
    </source>
</evidence>
<dbReference type="InterPro" id="IPR044965">
    <property type="entry name" value="Glyco_hydro_17_plant"/>
</dbReference>
<accession>A0A822YGR0</accession>
<dbReference type="GO" id="GO:0005975">
    <property type="term" value="P:carbohydrate metabolic process"/>
    <property type="evidence" value="ECO:0007669"/>
    <property type="project" value="InterPro"/>
</dbReference>
<dbReference type="Gene3D" id="3.20.20.80">
    <property type="entry name" value="Glycosidases"/>
    <property type="match status" value="1"/>
</dbReference>
<evidence type="ECO:0000256" key="2">
    <source>
        <dbReference type="ARBA" id="ARBA00022801"/>
    </source>
</evidence>
<evidence type="ECO:0000256" key="1">
    <source>
        <dbReference type="ARBA" id="ARBA00008773"/>
    </source>
</evidence>
<reference evidence="5 6" key="1">
    <citation type="journal article" date="2020" name="Mol. Biol. Evol.">
        <title>Distinct Expression and Methylation Patterns for Genes with Different Fates following a Single Whole-Genome Duplication in Flowering Plants.</title>
        <authorList>
            <person name="Shi T."/>
            <person name="Rahmani R.S."/>
            <person name="Gugger P.F."/>
            <person name="Wang M."/>
            <person name="Li H."/>
            <person name="Zhang Y."/>
            <person name="Li Z."/>
            <person name="Wang Q."/>
            <person name="Van de Peer Y."/>
            <person name="Marchal K."/>
            <person name="Chen J."/>
        </authorList>
    </citation>
    <scope>NUCLEOTIDE SEQUENCE [LARGE SCALE GENOMIC DNA]</scope>
    <source>
        <tissue evidence="5">Leaf</tissue>
    </source>
</reference>
<dbReference type="GO" id="GO:0004553">
    <property type="term" value="F:hydrolase activity, hydrolyzing O-glycosyl compounds"/>
    <property type="evidence" value="ECO:0007669"/>
    <property type="project" value="InterPro"/>
</dbReference>
<evidence type="ECO:0000256" key="3">
    <source>
        <dbReference type="ARBA" id="ARBA00023295"/>
    </source>
</evidence>
<dbReference type="InterPro" id="IPR000490">
    <property type="entry name" value="Glyco_hydro_17"/>
</dbReference>
<keyword evidence="6" id="KW-1185">Reference proteome</keyword>
<protein>
    <recommendedName>
        <fullName evidence="7">Glucan endo-1,3-beta-D-glucosidase</fullName>
    </recommendedName>
</protein>
<comment type="similarity">
    <text evidence="1 4">Belongs to the glycosyl hydrolase 17 family.</text>
</comment>
<keyword evidence="2" id="KW-0378">Hydrolase</keyword>
<organism evidence="5 6">
    <name type="scientific">Nelumbo nucifera</name>
    <name type="common">Sacred lotus</name>
    <dbReference type="NCBI Taxonomy" id="4432"/>
    <lineage>
        <taxon>Eukaryota</taxon>
        <taxon>Viridiplantae</taxon>
        <taxon>Streptophyta</taxon>
        <taxon>Embryophyta</taxon>
        <taxon>Tracheophyta</taxon>
        <taxon>Spermatophyta</taxon>
        <taxon>Magnoliopsida</taxon>
        <taxon>Proteales</taxon>
        <taxon>Nelumbonaceae</taxon>
        <taxon>Nelumbo</taxon>
    </lineage>
</organism>
<dbReference type="AlphaFoldDB" id="A0A822YGR0"/>
<gene>
    <name evidence="5" type="ORF">HUJ06_010473</name>
</gene>